<dbReference type="RefSeq" id="WP_040199295.1">
    <property type="nucleotide sequence ID" value="NZ_CP010311.1"/>
</dbReference>
<dbReference type="Proteomes" id="UP000035036">
    <property type="component" value="Chromosome"/>
</dbReference>
<dbReference type="AlphaFoldDB" id="A0A0B5FP67"/>
<gene>
    <name evidence="2" type="ORF">GSUB_03985</name>
</gene>
<sequence>MIRIDIQSKSQVELIDITTEVQEAIREAGIKNGCGMLFVPHTTAAVTINENADPDVITDMLKALDKIVPLQGGYRHAEGNSAAHVKTTLVGNSEMLMIEEGRVVLGRWQGIYFCEFDGPRPRQVLFKTISA</sequence>
<dbReference type="PANTHER" id="PTHR30615:SF8">
    <property type="entry name" value="UPF0047 PROTEIN C4A8.02C"/>
    <property type="match status" value="1"/>
</dbReference>
<evidence type="ECO:0000313" key="2">
    <source>
        <dbReference type="EMBL" id="AJF05890.1"/>
    </source>
</evidence>
<dbReference type="PANTHER" id="PTHR30615">
    <property type="entry name" value="UNCHARACTERIZED PROTEIN YJBQ-RELATED"/>
    <property type="match status" value="1"/>
</dbReference>
<dbReference type="OrthoDB" id="9801725at2"/>
<evidence type="ECO:0000256" key="1">
    <source>
        <dbReference type="ARBA" id="ARBA00005534"/>
    </source>
</evidence>
<dbReference type="SUPFAM" id="SSF111038">
    <property type="entry name" value="YjbQ-like"/>
    <property type="match status" value="1"/>
</dbReference>
<dbReference type="NCBIfam" id="TIGR00149">
    <property type="entry name" value="TIGR00149_YjbQ"/>
    <property type="match status" value="1"/>
</dbReference>
<keyword evidence="3" id="KW-1185">Reference proteome</keyword>
<proteinExistence type="inferred from homology"/>
<dbReference type="KEGG" id="gsb:GSUB_03985"/>
<dbReference type="InterPro" id="IPR001602">
    <property type="entry name" value="UPF0047_YjbQ-like"/>
</dbReference>
<protein>
    <recommendedName>
        <fullName evidence="4">Secondary thiamine-phosphate synthase enzyme</fullName>
    </recommendedName>
</protein>
<evidence type="ECO:0008006" key="4">
    <source>
        <dbReference type="Google" id="ProtNLM"/>
    </source>
</evidence>
<dbReference type="STRING" id="483547.GSUB_03985"/>
<dbReference type="InterPro" id="IPR035917">
    <property type="entry name" value="YjbQ-like_sf"/>
</dbReference>
<name>A0A0B5FP67_9BACT</name>
<dbReference type="Pfam" id="PF01894">
    <property type="entry name" value="YjbQ"/>
    <property type="match status" value="1"/>
</dbReference>
<accession>A0A0B5FP67</accession>
<evidence type="ECO:0000313" key="3">
    <source>
        <dbReference type="Proteomes" id="UP000035036"/>
    </source>
</evidence>
<comment type="similarity">
    <text evidence="1">Belongs to the UPF0047 family.</text>
</comment>
<dbReference type="Gene3D" id="2.60.120.460">
    <property type="entry name" value="YjbQ-like"/>
    <property type="match status" value="1"/>
</dbReference>
<dbReference type="HOGENOM" id="CLU_096980_1_1_7"/>
<dbReference type="EMBL" id="CP010311">
    <property type="protein sequence ID" value="AJF05890.1"/>
    <property type="molecule type" value="Genomic_DNA"/>
</dbReference>
<organism evidence="2 3">
    <name type="scientific">Geoalkalibacter subterraneus</name>
    <dbReference type="NCBI Taxonomy" id="483547"/>
    <lineage>
        <taxon>Bacteria</taxon>
        <taxon>Pseudomonadati</taxon>
        <taxon>Thermodesulfobacteriota</taxon>
        <taxon>Desulfuromonadia</taxon>
        <taxon>Desulfuromonadales</taxon>
        <taxon>Geoalkalibacteraceae</taxon>
        <taxon>Geoalkalibacter</taxon>
    </lineage>
</organism>
<reference evidence="2 3" key="1">
    <citation type="journal article" date="2015" name="Genome Announc.">
        <title>Genomes of Geoalkalibacter ferrihydriticus Z-0531T and Geoalkalibacter subterraneus Red1T, Two Haloalkaliphilic Metal-Reducing Deltaproteobacteria.</title>
        <authorList>
            <person name="Badalamenti J.P."/>
            <person name="Krajmalnik-Brown R."/>
            <person name="Torres C.I."/>
            <person name="Bond D.R."/>
        </authorList>
    </citation>
    <scope>NUCLEOTIDE SEQUENCE [LARGE SCALE GENOMIC DNA]</scope>
    <source>
        <strain evidence="2 3">Red1</strain>
    </source>
</reference>
<dbReference type="PIRSF" id="PIRSF004681">
    <property type="entry name" value="UCP004681"/>
    <property type="match status" value="1"/>
</dbReference>